<dbReference type="EMBL" id="LKAM01000004">
    <property type="protein sequence ID" value="KUM48803.1"/>
    <property type="molecule type" value="Genomic_DNA"/>
</dbReference>
<name>A0A117NHS1_PICGL</name>
<evidence type="ECO:0000313" key="1">
    <source>
        <dbReference type="EMBL" id="KUM48803.1"/>
    </source>
</evidence>
<reference evidence="1" key="1">
    <citation type="journal article" date="2015" name="Genome Biol. Evol.">
        <title>Organellar Genomes of White Spruce (Picea glauca): Assembly and Annotation.</title>
        <authorList>
            <person name="Jackman S.D."/>
            <person name="Warren R.L."/>
            <person name="Gibb E.A."/>
            <person name="Vandervalk B.P."/>
            <person name="Mohamadi H."/>
            <person name="Chu J."/>
            <person name="Raymond A."/>
            <person name="Pleasance S."/>
            <person name="Coope R."/>
            <person name="Wildung M.R."/>
            <person name="Ritland C.E."/>
            <person name="Bousquet J."/>
            <person name="Jones S.J."/>
            <person name="Bohlmann J."/>
            <person name="Birol I."/>
        </authorList>
    </citation>
    <scope>NUCLEOTIDE SEQUENCE [LARGE SCALE GENOMIC DNA]</scope>
    <source>
        <tissue evidence="1">Flushing bud</tissue>
    </source>
</reference>
<gene>
    <name evidence="1" type="ORF">ABT39_MTgene4139</name>
</gene>
<accession>A0A117NHS1</accession>
<keyword evidence="1" id="KW-0496">Mitochondrion</keyword>
<sequence length="83" mass="8977">MVAGTVIFTETLMVVFTATFIVRLQEVDEGAGAEDTEIGLDYPTEVSSFTAVLSAAHNAAITLVVMVGGWGGHYHLDRGYHRY</sequence>
<comment type="caution">
    <text evidence="1">The sequence shown here is derived from an EMBL/GenBank/DDBJ whole genome shotgun (WGS) entry which is preliminary data.</text>
</comment>
<proteinExistence type="predicted"/>
<geneLocation type="mitochondrion" evidence="1"/>
<organism evidence="1">
    <name type="scientific">Picea glauca</name>
    <name type="common">White spruce</name>
    <name type="synonym">Pinus glauca</name>
    <dbReference type="NCBI Taxonomy" id="3330"/>
    <lineage>
        <taxon>Eukaryota</taxon>
        <taxon>Viridiplantae</taxon>
        <taxon>Streptophyta</taxon>
        <taxon>Embryophyta</taxon>
        <taxon>Tracheophyta</taxon>
        <taxon>Spermatophyta</taxon>
        <taxon>Pinopsida</taxon>
        <taxon>Pinidae</taxon>
        <taxon>Conifers I</taxon>
        <taxon>Pinales</taxon>
        <taxon>Pinaceae</taxon>
        <taxon>Picea</taxon>
    </lineage>
</organism>
<dbReference type="AlphaFoldDB" id="A0A117NHS1"/>
<protein>
    <submittedName>
        <fullName evidence="1">Uncharacterized protein</fullName>
    </submittedName>
</protein>